<dbReference type="EMBL" id="ACYH01000036">
    <property type="protein sequence ID" value="EEV20408.1"/>
    <property type="molecule type" value="Genomic_DNA"/>
</dbReference>
<reference evidence="1 2" key="1">
    <citation type="submission" date="2009-07" db="EMBL/GenBank/DDBJ databases">
        <authorList>
            <person name="Madupu R."/>
            <person name="Sebastian Y."/>
            <person name="Durkin A.S."/>
            <person name="Torralba M."/>
            <person name="Methe B."/>
            <person name="Sutton G.G."/>
            <person name="Strausberg R.L."/>
            <person name="Nelson K.E."/>
        </authorList>
    </citation>
    <scope>NUCLEOTIDE SEQUENCE [LARGE SCALE GENOMIC DNA]</scope>
    <source>
        <strain evidence="1 2">ATCC 35580</strain>
    </source>
</reference>
<accession>C8PQA3</accession>
<protein>
    <submittedName>
        <fullName evidence="1">Uncharacterized protein</fullName>
    </submittedName>
</protein>
<comment type="caution">
    <text evidence="1">The sequence shown here is derived from an EMBL/GenBank/DDBJ whole genome shotgun (WGS) entry which is preliminary data.</text>
</comment>
<organism evidence="1 2">
    <name type="scientific">Treponema vincentii ATCC 35580</name>
    <dbReference type="NCBI Taxonomy" id="596324"/>
    <lineage>
        <taxon>Bacteria</taxon>
        <taxon>Pseudomonadati</taxon>
        <taxon>Spirochaetota</taxon>
        <taxon>Spirochaetia</taxon>
        <taxon>Spirochaetales</taxon>
        <taxon>Treponemataceae</taxon>
        <taxon>Treponema</taxon>
    </lineage>
</organism>
<evidence type="ECO:0000313" key="2">
    <source>
        <dbReference type="Proteomes" id="UP000004509"/>
    </source>
</evidence>
<sequence length="43" mass="4959">MNGFSFSIHRRLAISDEKKLKKRKKTLDKTNGFVIHSFSLAAH</sequence>
<gene>
    <name evidence="1" type="ORF">TREVI0001_2199</name>
</gene>
<dbReference type="Proteomes" id="UP000004509">
    <property type="component" value="Unassembled WGS sequence"/>
</dbReference>
<proteinExistence type="predicted"/>
<name>C8PQA3_9SPIR</name>
<evidence type="ECO:0000313" key="1">
    <source>
        <dbReference type="EMBL" id="EEV20408.1"/>
    </source>
</evidence>
<dbReference type="AlphaFoldDB" id="C8PQA3"/>